<name>A0AAE1DR52_9GAST</name>
<keyword evidence="3" id="KW-1185">Reference proteome</keyword>
<proteinExistence type="predicted"/>
<feature type="compositionally biased region" description="Low complexity" evidence="1">
    <location>
        <begin position="1"/>
        <end position="26"/>
    </location>
</feature>
<gene>
    <name evidence="2" type="ORF">RRG08_057622</name>
</gene>
<dbReference type="AlphaFoldDB" id="A0AAE1DR52"/>
<accession>A0AAE1DR52</accession>
<feature type="compositionally biased region" description="Basic residues" evidence="1">
    <location>
        <begin position="34"/>
        <end position="51"/>
    </location>
</feature>
<comment type="caution">
    <text evidence="2">The sequence shown here is derived from an EMBL/GenBank/DDBJ whole genome shotgun (WGS) entry which is preliminary data.</text>
</comment>
<protein>
    <submittedName>
        <fullName evidence="2">Uncharacterized protein</fullName>
    </submittedName>
</protein>
<sequence length="214" mass="23732">MASYLRSPSPRSVLSVSSRPVPTPRSAGTDRRSSWRTHNSHREKHCRKSRYGRPLGSLTGSWSRAARDATSPGQHRKCPFAINKPASRPLVMMCWHAIVQLGPDQGHLRPDISDQRSHLCPALTTSCPGKLCYIPTVLICSELVTKTFMSTRGAKSFICDLESKTSQTFRSSESAEPSVSHLDRARRRIKPAQVKLLQLSNVHRQKPGPAASLI</sequence>
<evidence type="ECO:0000256" key="1">
    <source>
        <dbReference type="SAM" id="MobiDB-lite"/>
    </source>
</evidence>
<dbReference type="Proteomes" id="UP001283361">
    <property type="component" value="Unassembled WGS sequence"/>
</dbReference>
<organism evidence="2 3">
    <name type="scientific">Elysia crispata</name>
    <name type="common">lettuce slug</name>
    <dbReference type="NCBI Taxonomy" id="231223"/>
    <lineage>
        <taxon>Eukaryota</taxon>
        <taxon>Metazoa</taxon>
        <taxon>Spiralia</taxon>
        <taxon>Lophotrochozoa</taxon>
        <taxon>Mollusca</taxon>
        <taxon>Gastropoda</taxon>
        <taxon>Heterobranchia</taxon>
        <taxon>Euthyneura</taxon>
        <taxon>Panpulmonata</taxon>
        <taxon>Sacoglossa</taxon>
        <taxon>Placobranchoidea</taxon>
        <taxon>Plakobranchidae</taxon>
        <taxon>Elysia</taxon>
    </lineage>
</organism>
<evidence type="ECO:0000313" key="3">
    <source>
        <dbReference type="Proteomes" id="UP001283361"/>
    </source>
</evidence>
<dbReference type="EMBL" id="JAWDGP010002856">
    <property type="protein sequence ID" value="KAK3779250.1"/>
    <property type="molecule type" value="Genomic_DNA"/>
</dbReference>
<evidence type="ECO:0000313" key="2">
    <source>
        <dbReference type="EMBL" id="KAK3779250.1"/>
    </source>
</evidence>
<feature type="region of interest" description="Disordered" evidence="1">
    <location>
        <begin position="1"/>
        <end position="78"/>
    </location>
</feature>
<reference evidence="2" key="1">
    <citation type="journal article" date="2023" name="G3 (Bethesda)">
        <title>A reference genome for the long-term kleptoplast-retaining sea slug Elysia crispata morphotype clarki.</title>
        <authorList>
            <person name="Eastman K.E."/>
            <person name="Pendleton A.L."/>
            <person name="Shaikh M.A."/>
            <person name="Suttiyut T."/>
            <person name="Ogas R."/>
            <person name="Tomko P."/>
            <person name="Gavelis G."/>
            <person name="Widhalm J.R."/>
            <person name="Wisecaver J.H."/>
        </authorList>
    </citation>
    <scope>NUCLEOTIDE SEQUENCE</scope>
    <source>
        <strain evidence="2">ECLA1</strain>
    </source>
</reference>